<evidence type="ECO:0000313" key="7">
    <source>
        <dbReference type="Proteomes" id="UP000245014"/>
    </source>
</evidence>
<evidence type="ECO:0000313" key="6">
    <source>
        <dbReference type="EMBL" id="PWE19151.1"/>
    </source>
</evidence>
<proteinExistence type="inferred from homology"/>
<dbReference type="GO" id="GO:0061929">
    <property type="term" value="F:gamma-glutamylaminecyclotransferase activity"/>
    <property type="evidence" value="ECO:0007669"/>
    <property type="project" value="InterPro"/>
</dbReference>
<dbReference type="EMBL" id="JAUQUR010000008">
    <property type="protein sequence ID" value="MDX4069917.1"/>
    <property type="molecule type" value="Genomic_DNA"/>
</dbReference>
<keyword evidence="6" id="KW-0808">Transferase</keyword>
<dbReference type="InterPro" id="IPR009288">
    <property type="entry name" value="AIG2-like_dom"/>
</dbReference>
<dbReference type="AlphaFoldDB" id="A0A2U2BYB2"/>
<evidence type="ECO:0000256" key="2">
    <source>
        <dbReference type="PIRSR" id="PIRSR639126-1"/>
    </source>
</evidence>
<dbReference type="CDD" id="cd06661">
    <property type="entry name" value="GGCT_like"/>
    <property type="match status" value="1"/>
</dbReference>
<evidence type="ECO:0000256" key="3">
    <source>
        <dbReference type="RuleBase" id="RU367036"/>
    </source>
</evidence>
<dbReference type="GO" id="GO:0005829">
    <property type="term" value="C:cytosol"/>
    <property type="evidence" value="ECO:0007669"/>
    <property type="project" value="TreeGrafter"/>
</dbReference>
<dbReference type="EMBL" id="QEYI01000030">
    <property type="protein sequence ID" value="PWE19151.1"/>
    <property type="molecule type" value="Genomic_DNA"/>
</dbReference>
<comment type="caution">
    <text evidence="6">The sequence shown here is derived from an EMBL/GenBank/DDBJ whole genome shotgun (WGS) entry which is preliminary data.</text>
</comment>
<feature type="active site" description="Proton acceptor" evidence="2">
    <location>
        <position position="80"/>
    </location>
</feature>
<reference evidence="5" key="3">
    <citation type="submission" date="2023-07" db="EMBL/GenBank/DDBJ databases">
        <authorList>
            <person name="Zhang M."/>
            <person name="Zhou G."/>
        </authorList>
    </citation>
    <scope>NUCLEOTIDE SEQUENCE</scope>
    <source>
        <strain evidence="5">BJSY19SF1-2</strain>
    </source>
</reference>
<dbReference type="Gene3D" id="3.10.490.10">
    <property type="entry name" value="Gamma-glutamyl cyclotransferase-like"/>
    <property type="match status" value="1"/>
</dbReference>
<dbReference type="InterPro" id="IPR036568">
    <property type="entry name" value="GGCT-like_sf"/>
</dbReference>
<evidence type="ECO:0000256" key="1">
    <source>
        <dbReference type="ARBA" id="ARBA00008861"/>
    </source>
</evidence>
<dbReference type="SUPFAM" id="SSF110857">
    <property type="entry name" value="Gamma-glutamyl cyclotransferase-like"/>
    <property type="match status" value="1"/>
</dbReference>
<protein>
    <recommendedName>
        <fullName evidence="3">Gamma-glutamylcyclotransferase family protein</fullName>
    </recommendedName>
</protein>
<evidence type="ECO:0000313" key="5">
    <source>
        <dbReference type="EMBL" id="MDX4069917.1"/>
    </source>
</evidence>
<dbReference type="InterPro" id="IPR039126">
    <property type="entry name" value="GGACT"/>
</dbReference>
<evidence type="ECO:0000259" key="4">
    <source>
        <dbReference type="Pfam" id="PF06094"/>
    </source>
</evidence>
<gene>
    <name evidence="6" type="ORF">DF188_10030</name>
    <name evidence="5" type="ORF">Q6A80_09315</name>
</gene>
<dbReference type="GO" id="GO:0016740">
    <property type="term" value="F:transferase activity"/>
    <property type="evidence" value="ECO:0007669"/>
    <property type="project" value="UniProtKB-KW"/>
</dbReference>
<reference evidence="5" key="2">
    <citation type="journal article" date="2023" name="Front. Microbiol.">
        <title>Genomic diversity and taxonomic marker for Arcobacter species.</title>
        <authorList>
            <person name="Zhou G."/>
            <person name="Gu Y."/>
            <person name="Wang H."/>
            <person name="Chen X."/>
            <person name="Zhang X."/>
            <person name="Shao Z."/>
            <person name="Yan X."/>
            <person name="Zhang J."/>
            <person name="Zhang M."/>
        </authorList>
    </citation>
    <scope>NUCLEOTIDE SEQUENCE</scope>
    <source>
        <strain evidence="5">BJSY19SF1-2</strain>
    </source>
</reference>
<sequence length="126" mass="14894">MNDTNMLVFVYGTLMSGFRNNYLLDNSKFIGAAETVDKFGLYKVKHGDFPFAIDSEKLTHLLGEVYKVDEYTMQMLDTLENYPELYIKKEIEVIVNNKRLKAIIYLKNENNYKDVIDYEQQIEIWD</sequence>
<comment type="similarity">
    <text evidence="1 3">Belongs to the gamma-glutamylcyclotransferase family.</text>
</comment>
<organism evidence="6 7">
    <name type="scientific">Aliarcobacter skirrowii</name>
    <dbReference type="NCBI Taxonomy" id="28200"/>
    <lineage>
        <taxon>Bacteria</taxon>
        <taxon>Pseudomonadati</taxon>
        <taxon>Campylobacterota</taxon>
        <taxon>Epsilonproteobacteria</taxon>
        <taxon>Campylobacterales</taxon>
        <taxon>Arcobacteraceae</taxon>
        <taxon>Aliarcobacter</taxon>
    </lineage>
</organism>
<dbReference type="Pfam" id="PF06094">
    <property type="entry name" value="GGACT"/>
    <property type="match status" value="1"/>
</dbReference>
<reference evidence="6 7" key="1">
    <citation type="submission" date="2018-05" db="EMBL/GenBank/DDBJ databases">
        <title>Antimicrobial susceptibility testing and genomic analysis of Arcobacter skirrowii strains and one Arcobacter butzleri isolated from German poultry farms.</title>
        <authorList>
            <person name="Haenel I."/>
            <person name="Hotzel H."/>
            <person name="Tomaso H."/>
            <person name="Busch A."/>
        </authorList>
    </citation>
    <scope>NUCLEOTIDE SEQUENCE [LARGE SCALE GENOMIC DNA]</scope>
    <source>
        <strain evidence="6">17-1208-2</strain>
        <strain evidence="7">v</strain>
    </source>
</reference>
<feature type="domain" description="Gamma-glutamylcyclotransferase AIG2-like" evidence="4">
    <location>
        <begin position="8"/>
        <end position="114"/>
    </location>
</feature>
<dbReference type="Proteomes" id="UP001283691">
    <property type="component" value="Unassembled WGS sequence"/>
</dbReference>
<dbReference type="InterPro" id="IPR013024">
    <property type="entry name" value="GGCT-like"/>
</dbReference>
<accession>A0A2U2BYB2</accession>
<dbReference type="Proteomes" id="UP000245014">
    <property type="component" value="Unassembled WGS sequence"/>
</dbReference>
<name>A0A2U2BYB2_9BACT</name>
<dbReference type="PANTHER" id="PTHR12510">
    <property type="entry name" value="TROPONIN C-AKIN-1 PROTEIN"/>
    <property type="match status" value="1"/>
</dbReference>
<dbReference type="PANTHER" id="PTHR12510:SF4">
    <property type="entry name" value="GAMMA-GLUTAMYLAMINECYCLOTRANSFERASE"/>
    <property type="match status" value="1"/>
</dbReference>
<dbReference type="RefSeq" id="WP_083196515.1">
    <property type="nucleotide sequence ID" value="NZ_JAODBW010000007.1"/>
</dbReference>